<dbReference type="Proteomes" id="UP001597237">
    <property type="component" value="Unassembled WGS sequence"/>
</dbReference>
<evidence type="ECO:0000313" key="2">
    <source>
        <dbReference type="EMBL" id="MFD1785595.1"/>
    </source>
</evidence>
<protein>
    <submittedName>
        <fullName evidence="2">Transglutaminase domain-containing protein</fullName>
    </submittedName>
</protein>
<evidence type="ECO:0000313" key="3">
    <source>
        <dbReference type="Proteomes" id="UP001597237"/>
    </source>
</evidence>
<organism evidence="2 3">
    <name type="scientific">Phenylobacterium terrae</name>
    <dbReference type="NCBI Taxonomy" id="2665495"/>
    <lineage>
        <taxon>Bacteria</taxon>
        <taxon>Pseudomonadati</taxon>
        <taxon>Pseudomonadota</taxon>
        <taxon>Alphaproteobacteria</taxon>
        <taxon>Caulobacterales</taxon>
        <taxon>Caulobacteraceae</taxon>
        <taxon>Phenylobacterium</taxon>
    </lineage>
</organism>
<evidence type="ECO:0000259" key="1">
    <source>
        <dbReference type="SMART" id="SM00460"/>
    </source>
</evidence>
<dbReference type="SUPFAM" id="SSF54001">
    <property type="entry name" value="Cysteine proteinases"/>
    <property type="match status" value="1"/>
</dbReference>
<dbReference type="Pfam" id="PF01841">
    <property type="entry name" value="Transglut_core"/>
    <property type="match status" value="1"/>
</dbReference>
<proteinExistence type="predicted"/>
<dbReference type="InterPro" id="IPR038765">
    <property type="entry name" value="Papain-like_cys_pep_sf"/>
</dbReference>
<dbReference type="EMBL" id="JBHUEY010000012">
    <property type="protein sequence ID" value="MFD1785595.1"/>
    <property type="molecule type" value="Genomic_DNA"/>
</dbReference>
<dbReference type="PANTHER" id="PTHR33490">
    <property type="entry name" value="BLR5614 PROTEIN-RELATED"/>
    <property type="match status" value="1"/>
</dbReference>
<reference evidence="3" key="1">
    <citation type="journal article" date="2019" name="Int. J. Syst. Evol. Microbiol.">
        <title>The Global Catalogue of Microorganisms (GCM) 10K type strain sequencing project: providing services to taxonomists for standard genome sequencing and annotation.</title>
        <authorList>
            <consortium name="The Broad Institute Genomics Platform"/>
            <consortium name="The Broad Institute Genome Sequencing Center for Infectious Disease"/>
            <person name="Wu L."/>
            <person name="Ma J."/>
        </authorList>
    </citation>
    <scope>NUCLEOTIDE SEQUENCE [LARGE SCALE GENOMIC DNA]</scope>
    <source>
        <strain evidence="3">DFY28</strain>
    </source>
</reference>
<gene>
    <name evidence="2" type="ORF">ACFSC0_19525</name>
</gene>
<accession>A0ABW4N682</accession>
<dbReference type="Gene3D" id="3.10.620.30">
    <property type="match status" value="1"/>
</dbReference>
<name>A0ABW4N682_9CAUL</name>
<dbReference type="SMART" id="SM00460">
    <property type="entry name" value="TGc"/>
    <property type="match status" value="1"/>
</dbReference>
<feature type="domain" description="Transglutaminase-like" evidence="1">
    <location>
        <begin position="74"/>
        <end position="146"/>
    </location>
</feature>
<sequence length="218" mass="24143">METDTSRYPDSIGVFLAPAEYVDSDNTDIQAHAGRLATGRTPRHALIEIFRFVRDIPYGAPDFDRLASFRASDLISRGRGYCVPKACALAALARAAGMPARLGFADVSNHLASPRTVELMGSRTFAWHGYTEVLLDGRWIKLSPTFDAELCTRMGVPVLEFDGVADAHLPAFDPSGRTFMQYERLHGEFHDVPARFLANEMPRLYPRMCAAIRAGVVH</sequence>
<dbReference type="RefSeq" id="WP_377281635.1">
    <property type="nucleotide sequence ID" value="NZ_JBHRSI010000004.1"/>
</dbReference>
<dbReference type="PANTHER" id="PTHR33490:SF3">
    <property type="entry name" value="CONSERVED INTEGRAL MEMBRANE PROTEIN"/>
    <property type="match status" value="1"/>
</dbReference>
<dbReference type="InterPro" id="IPR002931">
    <property type="entry name" value="Transglutaminase-like"/>
</dbReference>
<keyword evidence="3" id="KW-1185">Reference proteome</keyword>
<comment type="caution">
    <text evidence="2">The sequence shown here is derived from an EMBL/GenBank/DDBJ whole genome shotgun (WGS) entry which is preliminary data.</text>
</comment>